<evidence type="ECO:0000256" key="6">
    <source>
        <dbReference type="SAM" id="MobiDB-lite"/>
    </source>
</evidence>
<dbReference type="VEuPathDB" id="FungiDB:DFL_001217"/>
<dbReference type="CDD" id="cd16454">
    <property type="entry name" value="RING-H2_PA-TM-RING"/>
    <property type="match status" value="1"/>
</dbReference>
<evidence type="ECO:0000256" key="5">
    <source>
        <dbReference type="PROSITE-ProRule" id="PRU00175"/>
    </source>
</evidence>
<comment type="subcellular location">
    <subcellularLocation>
        <location evidence="1">Membrane</location>
    </subcellularLocation>
</comment>
<dbReference type="RefSeq" id="XP_067495786.1">
    <property type="nucleotide sequence ID" value="XM_067629802.1"/>
</dbReference>
<dbReference type="SUPFAM" id="SSF52025">
    <property type="entry name" value="PA domain"/>
    <property type="match status" value="1"/>
</dbReference>
<feature type="compositionally biased region" description="Polar residues" evidence="6">
    <location>
        <begin position="452"/>
        <end position="476"/>
    </location>
</feature>
<feature type="domain" description="RING-type" evidence="8">
    <location>
        <begin position="518"/>
        <end position="561"/>
    </location>
</feature>
<dbReference type="Pfam" id="PF13639">
    <property type="entry name" value="zf-RING_2"/>
    <property type="match status" value="1"/>
</dbReference>
<reference evidence="9 10" key="1">
    <citation type="submission" date="2019-01" db="EMBL/GenBank/DDBJ databases">
        <title>Intercellular communication is required for trap formation in the nematode-trapping fungus Duddingtonia flagrans.</title>
        <authorList>
            <person name="Youssar L."/>
            <person name="Wernet V."/>
            <person name="Hensel N."/>
            <person name="Hildebrandt H.-G."/>
            <person name="Fischer R."/>
        </authorList>
    </citation>
    <scope>NUCLEOTIDE SEQUENCE [LARGE SCALE GENOMIC DNA]</scope>
    <source>
        <strain evidence="9 10">CBS H-5679</strain>
    </source>
</reference>
<feature type="region of interest" description="Disordered" evidence="6">
    <location>
        <begin position="623"/>
        <end position="642"/>
    </location>
</feature>
<dbReference type="CDD" id="cd04813">
    <property type="entry name" value="PA_1"/>
    <property type="match status" value="1"/>
</dbReference>
<dbReference type="STRING" id="97331.A0A437AGH1"/>
<feature type="compositionally biased region" description="Low complexity" evidence="6">
    <location>
        <begin position="484"/>
        <end position="499"/>
    </location>
</feature>
<dbReference type="GO" id="GO:0061630">
    <property type="term" value="F:ubiquitin protein ligase activity"/>
    <property type="evidence" value="ECO:0007669"/>
    <property type="project" value="TreeGrafter"/>
</dbReference>
<comment type="caution">
    <text evidence="9">The sequence shown here is derived from an EMBL/GenBank/DDBJ whole genome shotgun (WGS) entry which is preliminary data.</text>
</comment>
<keyword evidence="5" id="KW-0863">Zinc-finger</keyword>
<accession>A0A437AGH1</accession>
<dbReference type="PANTHER" id="PTHR22765">
    <property type="entry name" value="RING FINGER AND PROTEASE ASSOCIATED DOMAIN-CONTAINING"/>
    <property type="match status" value="1"/>
</dbReference>
<keyword evidence="2 7" id="KW-0812">Transmembrane</keyword>
<dbReference type="InterPro" id="IPR051826">
    <property type="entry name" value="E3_ubiquitin-ligase_domain"/>
</dbReference>
<dbReference type="OrthoDB" id="5357315at2759"/>
<dbReference type="GO" id="GO:0005737">
    <property type="term" value="C:cytoplasm"/>
    <property type="evidence" value="ECO:0007669"/>
    <property type="project" value="TreeGrafter"/>
</dbReference>
<dbReference type="InterPro" id="IPR003137">
    <property type="entry name" value="PA_domain"/>
</dbReference>
<proteinExistence type="predicted"/>
<dbReference type="FunFam" id="3.30.40.10:FF:000364">
    <property type="entry name" value="Protease-associated PA domain protein"/>
    <property type="match status" value="1"/>
</dbReference>
<evidence type="ECO:0000256" key="2">
    <source>
        <dbReference type="ARBA" id="ARBA00022692"/>
    </source>
</evidence>
<keyword evidence="5" id="KW-0479">Metal-binding</keyword>
<evidence type="ECO:0000256" key="4">
    <source>
        <dbReference type="ARBA" id="ARBA00023136"/>
    </source>
</evidence>
<dbReference type="InterPro" id="IPR001841">
    <property type="entry name" value="Znf_RING"/>
</dbReference>
<dbReference type="PROSITE" id="PS50089">
    <property type="entry name" value="ZF_RING_2"/>
    <property type="match status" value="1"/>
</dbReference>
<name>A0A437AGH1_ARTFL</name>
<dbReference type="EMBL" id="SAEB01000001">
    <property type="protein sequence ID" value="RVD90242.1"/>
    <property type="molecule type" value="Genomic_DNA"/>
</dbReference>
<dbReference type="Pfam" id="PF02225">
    <property type="entry name" value="PA"/>
    <property type="match status" value="1"/>
</dbReference>
<dbReference type="GO" id="GO:0016020">
    <property type="term" value="C:membrane"/>
    <property type="evidence" value="ECO:0007669"/>
    <property type="project" value="UniProtKB-SubCell"/>
</dbReference>
<dbReference type="SMART" id="SM00184">
    <property type="entry name" value="RING"/>
    <property type="match status" value="1"/>
</dbReference>
<gene>
    <name evidence="9" type="ORF">DFL_001217</name>
</gene>
<organism evidence="9 10">
    <name type="scientific">Arthrobotrys flagrans</name>
    <name type="common">Nematode-trapping fungus</name>
    <name type="synonym">Trichothecium flagrans</name>
    <dbReference type="NCBI Taxonomy" id="97331"/>
    <lineage>
        <taxon>Eukaryota</taxon>
        <taxon>Fungi</taxon>
        <taxon>Dikarya</taxon>
        <taxon>Ascomycota</taxon>
        <taxon>Pezizomycotina</taxon>
        <taxon>Orbiliomycetes</taxon>
        <taxon>Orbiliales</taxon>
        <taxon>Orbiliaceae</taxon>
        <taxon>Arthrobotrys</taxon>
    </lineage>
</organism>
<dbReference type="InterPro" id="IPR013083">
    <property type="entry name" value="Znf_RING/FYVE/PHD"/>
</dbReference>
<evidence type="ECO:0000259" key="8">
    <source>
        <dbReference type="PROSITE" id="PS50089"/>
    </source>
</evidence>
<keyword evidence="3 7" id="KW-1133">Transmembrane helix</keyword>
<feature type="region of interest" description="Disordered" evidence="6">
    <location>
        <begin position="224"/>
        <end position="284"/>
    </location>
</feature>
<dbReference type="AlphaFoldDB" id="A0A437AGH1"/>
<dbReference type="GO" id="GO:0006511">
    <property type="term" value="P:ubiquitin-dependent protein catabolic process"/>
    <property type="evidence" value="ECO:0007669"/>
    <property type="project" value="TreeGrafter"/>
</dbReference>
<dbReference type="GO" id="GO:0008270">
    <property type="term" value="F:zinc ion binding"/>
    <property type="evidence" value="ECO:0007669"/>
    <property type="project" value="UniProtKB-KW"/>
</dbReference>
<dbReference type="Gene3D" id="3.50.30.30">
    <property type="match status" value="1"/>
</dbReference>
<keyword evidence="10" id="KW-1185">Reference proteome</keyword>
<evidence type="ECO:0000313" key="9">
    <source>
        <dbReference type="EMBL" id="RVD90242.1"/>
    </source>
</evidence>
<feature type="region of interest" description="Disordered" evidence="6">
    <location>
        <begin position="412"/>
        <end position="500"/>
    </location>
</feature>
<evidence type="ECO:0000256" key="1">
    <source>
        <dbReference type="ARBA" id="ARBA00004370"/>
    </source>
</evidence>
<evidence type="ECO:0000256" key="7">
    <source>
        <dbReference type="SAM" id="Phobius"/>
    </source>
</evidence>
<feature type="compositionally biased region" description="Basic and acidic residues" evidence="6">
    <location>
        <begin position="633"/>
        <end position="642"/>
    </location>
</feature>
<feature type="compositionally biased region" description="Low complexity" evidence="6">
    <location>
        <begin position="228"/>
        <end position="244"/>
    </location>
</feature>
<protein>
    <recommendedName>
        <fullName evidence="8">RING-type domain-containing protein</fullName>
    </recommendedName>
</protein>
<dbReference type="GeneID" id="93583528"/>
<evidence type="ECO:0000256" key="3">
    <source>
        <dbReference type="ARBA" id="ARBA00022989"/>
    </source>
</evidence>
<feature type="region of interest" description="Disordered" evidence="6">
    <location>
        <begin position="571"/>
        <end position="598"/>
    </location>
</feature>
<keyword evidence="4 7" id="KW-0472">Membrane</keyword>
<feature type="transmembrane region" description="Helical" evidence="7">
    <location>
        <begin position="372"/>
        <end position="392"/>
    </location>
</feature>
<dbReference type="Gene3D" id="3.30.40.10">
    <property type="entry name" value="Zinc/RING finger domain, C3HC4 (zinc finger)"/>
    <property type="match status" value="1"/>
</dbReference>
<keyword evidence="5" id="KW-0862">Zinc</keyword>
<dbReference type="SUPFAM" id="SSF57850">
    <property type="entry name" value="RING/U-box"/>
    <property type="match status" value="1"/>
</dbReference>
<feature type="region of interest" description="Disordered" evidence="6">
    <location>
        <begin position="300"/>
        <end position="324"/>
    </location>
</feature>
<evidence type="ECO:0000313" key="10">
    <source>
        <dbReference type="Proteomes" id="UP000283090"/>
    </source>
</evidence>
<sequence length="642" mass="70398">MKGQAKWRASAVSNSTMPFPLLKLLFVLVSLAVLLLVLLYVSLSVNFPLSASPSFFPTSAIISLAEDNSTFFLSKPAAFGPLLPKKGLTGELLVLPDSELACDDASRDGFTWRDEKDILVGKEIDAKTDDHIGVKRVKVHADLETLQESAEISGKIVLVVRGGCGFYDKVLWSQRRGAIAVIVGDNEAHRPLLTMYAKGDTSNISIPAIFTSYTTAHLLTSLLPKHPPQSSSSSSYRQRPVYSPVSTPRPERGGLASYFSRYKPDDRSSRDYTPYTVEPTEPAIEELEDLEQIYDEITPPQETESDENTPLGPHDEQGNSVTDGSVALEGFGWLGQNDGESGGKPDKPDMSHGLWITLTPTRLSSSPFVDTLLVLVVSPVITLTVVYTMLLLRSRYRRRRWRAPKSIVDQLPVHTYQPPSDPPSPSAPQNIPSSPETGKPRHSEKPTPGSLVVSSFPDTNQASTASSSHFPQLSRVSSAPPPTNTSSPSAKQKSKSPYSRRNMRILPGFKYFPPSPECVVCLEEYVEGVSQVMRLPCGHEFHVNCITPWLTTRRRTCPVCKCDVVRALGGGNGYSTTNGGDEENQAEGSDRPIGGVEGRGERGADIWWRTLFRAIGVDVNRPDGDVGETTPLIHDEDERRRD</sequence>
<dbReference type="Proteomes" id="UP000283090">
    <property type="component" value="Unassembled WGS sequence"/>
</dbReference>
<dbReference type="InterPro" id="IPR046450">
    <property type="entry name" value="PA_dom_sf"/>
</dbReference>
<dbReference type="PANTHER" id="PTHR22765:SF406">
    <property type="entry name" value="PA AND RING FINGER DOMAIN PROTEIN (AFU_ORTHOLOGUE AFUA_2G02470)"/>
    <property type="match status" value="1"/>
</dbReference>